<sequence length="71" mass="8141">PAEPRRSFSIYLPNSLYLKLENKAGKGQINTFIKQVLEKELSSEEEQLKQQLISDYQSVAESKKAQKEAEI</sequence>
<protein>
    <submittedName>
        <fullName evidence="1">11281_t:CDS:1</fullName>
    </submittedName>
</protein>
<accession>A0A9N9NTK0</accession>
<dbReference type="OrthoDB" id="2429869at2759"/>
<evidence type="ECO:0000313" key="1">
    <source>
        <dbReference type="EMBL" id="CAG8759033.1"/>
    </source>
</evidence>
<dbReference type="AlphaFoldDB" id="A0A9N9NTK0"/>
<proteinExistence type="predicted"/>
<keyword evidence="2" id="KW-1185">Reference proteome</keyword>
<organism evidence="1 2">
    <name type="scientific">Ambispora leptoticha</name>
    <dbReference type="NCBI Taxonomy" id="144679"/>
    <lineage>
        <taxon>Eukaryota</taxon>
        <taxon>Fungi</taxon>
        <taxon>Fungi incertae sedis</taxon>
        <taxon>Mucoromycota</taxon>
        <taxon>Glomeromycotina</taxon>
        <taxon>Glomeromycetes</taxon>
        <taxon>Archaeosporales</taxon>
        <taxon>Ambisporaceae</taxon>
        <taxon>Ambispora</taxon>
    </lineage>
</organism>
<comment type="caution">
    <text evidence="1">The sequence shown here is derived from an EMBL/GenBank/DDBJ whole genome shotgun (WGS) entry which is preliminary data.</text>
</comment>
<name>A0A9N9NTK0_9GLOM</name>
<dbReference type="EMBL" id="CAJVPS010045227">
    <property type="protein sequence ID" value="CAG8759033.1"/>
    <property type="molecule type" value="Genomic_DNA"/>
</dbReference>
<gene>
    <name evidence="1" type="ORF">ALEPTO_LOCUS13598</name>
</gene>
<feature type="non-terminal residue" evidence="1">
    <location>
        <position position="1"/>
    </location>
</feature>
<evidence type="ECO:0000313" key="2">
    <source>
        <dbReference type="Proteomes" id="UP000789508"/>
    </source>
</evidence>
<dbReference type="Proteomes" id="UP000789508">
    <property type="component" value="Unassembled WGS sequence"/>
</dbReference>
<reference evidence="1" key="1">
    <citation type="submission" date="2021-06" db="EMBL/GenBank/DDBJ databases">
        <authorList>
            <person name="Kallberg Y."/>
            <person name="Tangrot J."/>
            <person name="Rosling A."/>
        </authorList>
    </citation>
    <scope>NUCLEOTIDE SEQUENCE</scope>
    <source>
        <strain evidence="1">FL130A</strain>
    </source>
</reference>